<sequence>MNAFATAKNGGFPPRVLLCHIRFELLVQIFSCPPAQRGTLLVTG</sequence>
<dbReference type="Proteomes" id="UP000050786">
    <property type="component" value="Unassembled WGS sequence"/>
</dbReference>
<keyword evidence="2" id="KW-1185">Reference proteome</keyword>
<organism evidence="1 2">
    <name type="scientific">Ruegeria atlantica</name>
    <dbReference type="NCBI Taxonomy" id="81569"/>
    <lineage>
        <taxon>Bacteria</taxon>
        <taxon>Pseudomonadati</taxon>
        <taxon>Pseudomonadota</taxon>
        <taxon>Alphaproteobacteria</taxon>
        <taxon>Rhodobacterales</taxon>
        <taxon>Roseobacteraceae</taxon>
        <taxon>Ruegeria</taxon>
    </lineage>
</organism>
<evidence type="ECO:0000313" key="1">
    <source>
        <dbReference type="EMBL" id="CUH42759.1"/>
    </source>
</evidence>
<gene>
    <name evidence="1" type="ORF">RUM4293_01648</name>
</gene>
<name>A0A0P1EJU0_9RHOB</name>
<proteinExistence type="predicted"/>
<reference evidence="2" key="1">
    <citation type="submission" date="2015-09" db="EMBL/GenBank/DDBJ databases">
        <authorList>
            <person name="Rodrigo-Torres L."/>
            <person name="Arahal D.R."/>
        </authorList>
    </citation>
    <scope>NUCLEOTIDE SEQUENCE [LARGE SCALE GENOMIC DNA]</scope>
    <source>
        <strain evidence="2">CECT 4293</strain>
    </source>
</reference>
<accession>A0A0P1EJU0</accession>
<evidence type="ECO:0000313" key="2">
    <source>
        <dbReference type="Proteomes" id="UP000050786"/>
    </source>
</evidence>
<protein>
    <submittedName>
        <fullName evidence="1">Uncharacterized protein</fullName>
    </submittedName>
</protein>
<dbReference type="EMBL" id="CYPS01000026">
    <property type="protein sequence ID" value="CUH42759.1"/>
    <property type="molecule type" value="Genomic_DNA"/>
</dbReference>
<dbReference type="AlphaFoldDB" id="A0A0P1EJU0"/>